<gene>
    <name evidence="2" type="ORF">TS85_15040</name>
</gene>
<dbReference type="KEGG" id="sphi:TS85_15040"/>
<dbReference type="InterPro" id="IPR050789">
    <property type="entry name" value="Diverse_Enzym_Activities"/>
</dbReference>
<dbReference type="SUPFAM" id="SSF56601">
    <property type="entry name" value="beta-lactamase/transpeptidase-like"/>
    <property type="match status" value="1"/>
</dbReference>
<feature type="domain" description="Beta-lactamase-related" evidence="1">
    <location>
        <begin position="99"/>
        <end position="269"/>
    </location>
</feature>
<evidence type="ECO:0000313" key="3">
    <source>
        <dbReference type="Proteomes" id="UP000032300"/>
    </source>
</evidence>
<dbReference type="Pfam" id="PF00144">
    <property type="entry name" value="Beta-lactamase"/>
    <property type="match status" value="1"/>
</dbReference>
<organism evidence="2 3">
    <name type="scientific">Sphingomonas hengshuiensis</name>
    <dbReference type="NCBI Taxonomy" id="1609977"/>
    <lineage>
        <taxon>Bacteria</taxon>
        <taxon>Pseudomonadati</taxon>
        <taxon>Pseudomonadota</taxon>
        <taxon>Alphaproteobacteria</taxon>
        <taxon>Sphingomonadales</taxon>
        <taxon>Sphingomonadaceae</taxon>
        <taxon>Sphingomonas</taxon>
    </lineage>
</organism>
<protein>
    <recommendedName>
        <fullName evidence="1">Beta-lactamase-related domain-containing protein</fullName>
    </recommendedName>
</protein>
<dbReference type="InterPro" id="IPR012338">
    <property type="entry name" value="Beta-lactam/transpept-like"/>
</dbReference>
<keyword evidence="3" id="KW-1185">Reference proteome</keyword>
<sequence length="419" mass="45127">MLAGLAAPIAAAPARAQEAKADAPHRNPSTTPEWEALYKARFDALMRDRGVMTSYAPMEPIKGAAPAAPLPLAAPAKRTIAAAALDTASAYAAASNARAFLVWRNGRIERADYFKGGNRETQIVSKSLSKPITAIAVGRAIALGKIKSVDQPLTDFIPEWRGTPKAAMKLRHLLDMRSGFLEQNVSADPDHPLNRAYIDPDHGWEIVHNYPLTHAPGSYYGYSNAVSELVALVIERATGVRYGDFVGKEILQPIGAMGGEIWVDRPGGLAHSGCCMTLPAESWLRLGVLLLNDGVANGKRLLPKGYVDAMARGTPQNPHYGMGVWVAGPYAERRGFGAPGKPGPQVLHSAPYRDKDLFLFDGNSNQVVYISRAANLVALRIGDNPPQSAEWDNSVVPNLLIDGIAWKPGQKRPVPQSKP</sequence>
<reference evidence="2 3" key="1">
    <citation type="journal article" date="2015" name="Int. J. Syst. Evol. Microbiol.">
        <title>Sphingomonas hengshuiensis sp. nov., isolated from lake wetland.</title>
        <authorList>
            <person name="Wei S."/>
            <person name="Wang T."/>
            <person name="Liu H."/>
            <person name="Zhang C."/>
            <person name="Guo J."/>
            <person name="Wang Q."/>
            <person name="Liang K."/>
            <person name="Zhang Z."/>
        </authorList>
    </citation>
    <scope>NUCLEOTIDE SEQUENCE [LARGE SCALE GENOMIC DNA]</scope>
    <source>
        <strain evidence="2 3">WHSC-8</strain>
    </source>
</reference>
<dbReference type="InterPro" id="IPR001466">
    <property type="entry name" value="Beta-lactam-related"/>
</dbReference>
<dbReference type="Proteomes" id="UP000032300">
    <property type="component" value="Chromosome"/>
</dbReference>
<dbReference type="AlphaFoldDB" id="A0A7U4J9M5"/>
<accession>A0A7U4J9M5</accession>
<dbReference type="PANTHER" id="PTHR43283:SF7">
    <property type="entry name" value="BETA-LACTAMASE-RELATED DOMAIN-CONTAINING PROTEIN"/>
    <property type="match status" value="1"/>
</dbReference>
<dbReference type="EMBL" id="CP010836">
    <property type="protein sequence ID" value="AJP72810.1"/>
    <property type="molecule type" value="Genomic_DNA"/>
</dbReference>
<name>A0A7U4J9M5_9SPHN</name>
<dbReference type="PANTHER" id="PTHR43283">
    <property type="entry name" value="BETA-LACTAMASE-RELATED"/>
    <property type="match status" value="1"/>
</dbReference>
<dbReference type="Gene3D" id="3.40.710.10">
    <property type="entry name" value="DD-peptidase/beta-lactamase superfamily"/>
    <property type="match status" value="1"/>
</dbReference>
<reference evidence="2 3" key="2">
    <citation type="submission" date="2015-02" db="EMBL/GenBank/DDBJ databases">
        <title>The complete genome of Sphingomonas hengshuiensis sp. WHSC-8 isolated from soil of Hengshui Lake.</title>
        <authorList>
            <person name="Wei S."/>
            <person name="Guo J."/>
            <person name="Su C."/>
            <person name="Wu R."/>
            <person name="Zhang Z."/>
            <person name="Liang K."/>
            <person name="Li H."/>
            <person name="Wang T."/>
            <person name="Liu H."/>
            <person name="Zhang C."/>
            <person name="Li Z."/>
            <person name="Wang Q."/>
            <person name="Meng J."/>
        </authorList>
    </citation>
    <scope>NUCLEOTIDE SEQUENCE [LARGE SCALE GENOMIC DNA]</scope>
    <source>
        <strain evidence="2 3">WHSC-8</strain>
    </source>
</reference>
<evidence type="ECO:0000259" key="1">
    <source>
        <dbReference type="Pfam" id="PF00144"/>
    </source>
</evidence>
<evidence type="ECO:0000313" key="2">
    <source>
        <dbReference type="EMBL" id="AJP72810.1"/>
    </source>
</evidence>
<proteinExistence type="predicted"/>